<evidence type="ECO:0000313" key="1">
    <source>
        <dbReference type="EMBL" id="SHJ81120.1"/>
    </source>
</evidence>
<sequence>MTMNENSNEEYRFANIPTNLLEKIRQLETELAAELDESIVLLAYEKKHRSRLQA</sequence>
<dbReference type="RefSeq" id="WP_165611929.1">
    <property type="nucleotide sequence ID" value="NZ_FRAF01000004.1"/>
</dbReference>
<evidence type="ECO:0000313" key="2">
    <source>
        <dbReference type="Proteomes" id="UP000184016"/>
    </source>
</evidence>
<name>A0A1M6MCJ3_9BACL</name>
<reference evidence="2" key="1">
    <citation type="submission" date="2016-11" db="EMBL/GenBank/DDBJ databases">
        <authorList>
            <person name="Varghese N."/>
            <person name="Submissions S."/>
        </authorList>
    </citation>
    <scope>NUCLEOTIDE SEQUENCE [LARGE SCALE GENOMIC DNA]</scope>
    <source>
        <strain evidence="2">USBA-503</strain>
    </source>
</reference>
<dbReference type="EMBL" id="FRAF01000004">
    <property type="protein sequence ID" value="SHJ81120.1"/>
    <property type="molecule type" value="Genomic_DNA"/>
</dbReference>
<gene>
    <name evidence="1" type="ORF">SAMN05443507_1048</name>
</gene>
<proteinExistence type="predicted"/>
<dbReference type="AlphaFoldDB" id="A0A1M6MCJ3"/>
<accession>A0A1M6MCJ3</accession>
<dbReference type="Proteomes" id="UP000184016">
    <property type="component" value="Unassembled WGS sequence"/>
</dbReference>
<protein>
    <submittedName>
        <fullName evidence="1">Uncharacterized protein</fullName>
    </submittedName>
</protein>
<organism evidence="1 2">
    <name type="scientific">Alicyclobacillus tolerans</name>
    <dbReference type="NCBI Taxonomy" id="90970"/>
    <lineage>
        <taxon>Bacteria</taxon>
        <taxon>Bacillati</taxon>
        <taxon>Bacillota</taxon>
        <taxon>Bacilli</taxon>
        <taxon>Bacillales</taxon>
        <taxon>Alicyclobacillaceae</taxon>
        <taxon>Alicyclobacillus</taxon>
    </lineage>
</organism>
<keyword evidence="2" id="KW-1185">Reference proteome</keyword>